<proteinExistence type="predicted"/>
<sequence>MVFKGGGSALLCLCLSSSSLQTVFKQMLYRSIFFISTFACTSQFHPMDLIFSLSAPL</sequence>
<reference evidence="1" key="2">
    <citation type="journal article" date="2015" name="Fish Shellfish Immunol.">
        <title>Early steps in the European eel (Anguilla anguilla)-Vibrio vulnificus interaction in the gills: Role of the RtxA13 toxin.</title>
        <authorList>
            <person name="Callol A."/>
            <person name="Pajuelo D."/>
            <person name="Ebbesson L."/>
            <person name="Teles M."/>
            <person name="MacKenzie S."/>
            <person name="Amaro C."/>
        </authorList>
    </citation>
    <scope>NUCLEOTIDE SEQUENCE</scope>
</reference>
<organism evidence="1">
    <name type="scientific">Anguilla anguilla</name>
    <name type="common">European freshwater eel</name>
    <name type="synonym">Muraena anguilla</name>
    <dbReference type="NCBI Taxonomy" id="7936"/>
    <lineage>
        <taxon>Eukaryota</taxon>
        <taxon>Metazoa</taxon>
        <taxon>Chordata</taxon>
        <taxon>Craniata</taxon>
        <taxon>Vertebrata</taxon>
        <taxon>Euteleostomi</taxon>
        <taxon>Actinopterygii</taxon>
        <taxon>Neopterygii</taxon>
        <taxon>Teleostei</taxon>
        <taxon>Anguilliformes</taxon>
        <taxon>Anguillidae</taxon>
        <taxon>Anguilla</taxon>
    </lineage>
</organism>
<reference evidence="1" key="1">
    <citation type="submission" date="2014-11" db="EMBL/GenBank/DDBJ databases">
        <authorList>
            <person name="Amaro Gonzalez C."/>
        </authorList>
    </citation>
    <scope>NUCLEOTIDE SEQUENCE</scope>
</reference>
<accession>A0A0E9WKN8</accession>
<protein>
    <submittedName>
        <fullName evidence="1">Uncharacterized protein</fullName>
    </submittedName>
</protein>
<dbReference type="AlphaFoldDB" id="A0A0E9WKN8"/>
<name>A0A0E9WKN8_ANGAN</name>
<dbReference type="EMBL" id="GBXM01018427">
    <property type="protein sequence ID" value="JAH90150.1"/>
    <property type="molecule type" value="Transcribed_RNA"/>
</dbReference>
<evidence type="ECO:0000313" key="1">
    <source>
        <dbReference type="EMBL" id="JAH90150.1"/>
    </source>
</evidence>